<dbReference type="InterPro" id="IPR003838">
    <property type="entry name" value="ABC3_permease_C"/>
</dbReference>
<feature type="domain" description="ABC3 transporter permease C-terminal" evidence="8">
    <location>
        <begin position="270"/>
        <end position="381"/>
    </location>
</feature>
<comment type="caution">
    <text evidence="10">The sequence shown here is derived from an EMBL/GenBank/DDBJ whole genome shotgun (WGS) entry which is preliminary data.</text>
</comment>
<dbReference type="EMBL" id="JACRSS010000001">
    <property type="protein sequence ID" value="MBC8538159.1"/>
    <property type="molecule type" value="Genomic_DNA"/>
</dbReference>
<evidence type="ECO:0000256" key="2">
    <source>
        <dbReference type="ARBA" id="ARBA00022475"/>
    </source>
</evidence>
<gene>
    <name evidence="10" type="ORF">H8693_04345</name>
</gene>
<feature type="transmembrane region" description="Helical" evidence="7">
    <location>
        <begin position="21"/>
        <end position="41"/>
    </location>
</feature>
<sequence length="390" mass="40849">MGIQSWKMAWKSIAGNKMRSFLTILGVVIGVVAIVVLVAIAQGANVQVTSSIENLGTNLLTVNINSRRTNPLTSAGLDELSQNDSIAAVAPILTTSGTAKAGIVTYDEGSIQGTVPGYEEIRGLSLASGRFLTQPDIDNRSMVAVLGSEAAEEMFGTTDAVGETFTMNGYTFSVVGVLEEKGSTSSGSSDNQIIIPFSLAERLFNQKGISTFYVSASSADQVTAAEYAVTDYLDGLFDGDSDQYSVYNQTDMISTLSETTETLTLMLGGIAAISLLVGGIGIMNIMLVSVSERTREIGIRKAIGASRGNILSQFLIESLAVSFLGGLLGLGIALIAVAVLGPALEMEMVVSIPVALLAIGFSVLIGVIFGLYPANKASKLRPIDALRYEG</sequence>
<keyword evidence="4 7" id="KW-1133">Transmembrane helix</keyword>
<dbReference type="InterPro" id="IPR025857">
    <property type="entry name" value="MacB_PCD"/>
</dbReference>
<evidence type="ECO:0000259" key="8">
    <source>
        <dbReference type="Pfam" id="PF02687"/>
    </source>
</evidence>
<dbReference type="RefSeq" id="WP_249279934.1">
    <property type="nucleotide sequence ID" value="NZ_JACRSS010000001.1"/>
</dbReference>
<reference evidence="10" key="1">
    <citation type="submission" date="2020-08" db="EMBL/GenBank/DDBJ databases">
        <title>Genome public.</title>
        <authorList>
            <person name="Liu C."/>
            <person name="Sun Q."/>
        </authorList>
    </citation>
    <scope>NUCLEOTIDE SEQUENCE</scope>
    <source>
        <strain evidence="10">NSJ-63</strain>
    </source>
</reference>
<dbReference type="GO" id="GO:0022857">
    <property type="term" value="F:transmembrane transporter activity"/>
    <property type="evidence" value="ECO:0007669"/>
    <property type="project" value="TreeGrafter"/>
</dbReference>
<dbReference type="Pfam" id="PF12704">
    <property type="entry name" value="MacB_PCD"/>
    <property type="match status" value="1"/>
</dbReference>
<dbReference type="PANTHER" id="PTHR30572:SF4">
    <property type="entry name" value="ABC TRANSPORTER PERMEASE YTRF"/>
    <property type="match status" value="1"/>
</dbReference>
<dbReference type="Proteomes" id="UP000617951">
    <property type="component" value="Unassembled WGS sequence"/>
</dbReference>
<evidence type="ECO:0000256" key="5">
    <source>
        <dbReference type="ARBA" id="ARBA00023136"/>
    </source>
</evidence>
<name>A0A926HVP0_9FIRM</name>
<evidence type="ECO:0000256" key="7">
    <source>
        <dbReference type="SAM" id="Phobius"/>
    </source>
</evidence>
<comment type="subcellular location">
    <subcellularLocation>
        <location evidence="1">Cell membrane</location>
        <topology evidence="1">Multi-pass membrane protein</topology>
    </subcellularLocation>
</comment>
<feature type="transmembrane region" description="Helical" evidence="7">
    <location>
        <begin position="311"/>
        <end position="340"/>
    </location>
</feature>
<protein>
    <submittedName>
        <fullName evidence="10">ABC transporter permease</fullName>
    </submittedName>
</protein>
<keyword evidence="11" id="KW-1185">Reference proteome</keyword>
<proteinExistence type="inferred from homology"/>
<comment type="similarity">
    <text evidence="6">Belongs to the ABC-4 integral membrane protein family.</text>
</comment>
<feature type="transmembrane region" description="Helical" evidence="7">
    <location>
        <begin position="352"/>
        <end position="372"/>
    </location>
</feature>
<feature type="transmembrane region" description="Helical" evidence="7">
    <location>
        <begin position="265"/>
        <end position="290"/>
    </location>
</feature>
<evidence type="ECO:0000313" key="11">
    <source>
        <dbReference type="Proteomes" id="UP000617951"/>
    </source>
</evidence>
<evidence type="ECO:0000313" key="10">
    <source>
        <dbReference type="EMBL" id="MBC8538159.1"/>
    </source>
</evidence>
<evidence type="ECO:0000256" key="3">
    <source>
        <dbReference type="ARBA" id="ARBA00022692"/>
    </source>
</evidence>
<evidence type="ECO:0000256" key="4">
    <source>
        <dbReference type="ARBA" id="ARBA00022989"/>
    </source>
</evidence>
<dbReference type="InterPro" id="IPR050250">
    <property type="entry name" value="Macrolide_Exporter_MacB"/>
</dbReference>
<dbReference type="Pfam" id="PF02687">
    <property type="entry name" value="FtsX"/>
    <property type="match status" value="1"/>
</dbReference>
<evidence type="ECO:0000259" key="9">
    <source>
        <dbReference type="Pfam" id="PF12704"/>
    </source>
</evidence>
<keyword evidence="2" id="KW-1003">Cell membrane</keyword>
<dbReference type="GO" id="GO:0005886">
    <property type="term" value="C:plasma membrane"/>
    <property type="evidence" value="ECO:0007669"/>
    <property type="project" value="UniProtKB-SubCell"/>
</dbReference>
<keyword evidence="5 7" id="KW-0472">Membrane</keyword>
<dbReference type="PANTHER" id="PTHR30572">
    <property type="entry name" value="MEMBRANE COMPONENT OF TRANSPORTER-RELATED"/>
    <property type="match status" value="1"/>
</dbReference>
<keyword evidence="3 7" id="KW-0812">Transmembrane</keyword>
<evidence type="ECO:0000256" key="1">
    <source>
        <dbReference type="ARBA" id="ARBA00004651"/>
    </source>
</evidence>
<organism evidence="10 11">
    <name type="scientific">Guopingia tenuis</name>
    <dbReference type="NCBI Taxonomy" id="2763656"/>
    <lineage>
        <taxon>Bacteria</taxon>
        <taxon>Bacillati</taxon>
        <taxon>Bacillota</taxon>
        <taxon>Clostridia</taxon>
        <taxon>Christensenellales</taxon>
        <taxon>Christensenellaceae</taxon>
        <taxon>Guopingia</taxon>
    </lineage>
</organism>
<feature type="domain" description="MacB-like periplasmic core" evidence="9">
    <location>
        <begin position="20"/>
        <end position="231"/>
    </location>
</feature>
<dbReference type="AlphaFoldDB" id="A0A926HVP0"/>
<evidence type="ECO:0000256" key="6">
    <source>
        <dbReference type="ARBA" id="ARBA00038076"/>
    </source>
</evidence>
<accession>A0A926HVP0</accession>